<keyword evidence="2" id="KW-1185">Reference proteome</keyword>
<reference evidence="1 2" key="1">
    <citation type="journal article" date="2023" name="ACS Omega">
        <title>Identification of the Neoaspergillic Acid Biosynthesis Gene Cluster by Establishing an In Vitro CRISPR-Ribonucleoprotein Genetic System in Aspergillus melleus.</title>
        <authorList>
            <person name="Yuan B."/>
            <person name="Grau M.F."/>
            <person name="Murata R.M."/>
            <person name="Torok T."/>
            <person name="Venkateswaran K."/>
            <person name="Stajich J.E."/>
            <person name="Wang C.C.C."/>
        </authorList>
    </citation>
    <scope>NUCLEOTIDE SEQUENCE [LARGE SCALE GENOMIC DNA]</scope>
    <source>
        <strain evidence="1 2">IMV 1140</strain>
    </source>
</reference>
<gene>
    <name evidence="1" type="ORF">N8T08_003111</name>
</gene>
<sequence length="290" mass="32977">MIGQKQPENVTAIECPYSYIRQIYGKHHWAPFVNKISPCLKKDDPEKYQMVLEIMDAIHLCLMLVDDISDNSDYRKGKPAAHKIYGPSETANRAYYRVTQILNQTVQRFPRLAPFLMQNLEEILQGQDISLVWRRDGLSSLPTQADERAAAYRKMASLKTGALFRLLGQIVLENKSADKTLTTVAWCSQLQNDCKNVYSSDYARSKGSLAEDLRNRELSYPIILALEAPGGEWVAKALEYGSPRNIRKALRVIQSESVRDACLEELKTCGASVQDWLSVWGRDERMNLKS</sequence>
<comment type="caution">
    <text evidence="1">The sequence shown here is derived from an EMBL/GenBank/DDBJ whole genome shotgun (WGS) entry which is preliminary data.</text>
</comment>
<evidence type="ECO:0000313" key="2">
    <source>
        <dbReference type="Proteomes" id="UP001177260"/>
    </source>
</evidence>
<organism evidence="1 2">
    <name type="scientific">Aspergillus melleus</name>
    <dbReference type="NCBI Taxonomy" id="138277"/>
    <lineage>
        <taxon>Eukaryota</taxon>
        <taxon>Fungi</taxon>
        <taxon>Dikarya</taxon>
        <taxon>Ascomycota</taxon>
        <taxon>Pezizomycotina</taxon>
        <taxon>Eurotiomycetes</taxon>
        <taxon>Eurotiomycetidae</taxon>
        <taxon>Eurotiales</taxon>
        <taxon>Aspergillaceae</taxon>
        <taxon>Aspergillus</taxon>
        <taxon>Aspergillus subgen. Circumdati</taxon>
    </lineage>
</organism>
<proteinExistence type="predicted"/>
<name>A0ACC3B785_9EURO</name>
<dbReference type="Proteomes" id="UP001177260">
    <property type="component" value="Unassembled WGS sequence"/>
</dbReference>
<dbReference type="EMBL" id="JAOPJF010000018">
    <property type="protein sequence ID" value="KAK1146324.1"/>
    <property type="molecule type" value="Genomic_DNA"/>
</dbReference>
<protein>
    <submittedName>
        <fullName evidence="1">Terpene cyclase</fullName>
    </submittedName>
</protein>
<accession>A0ACC3B785</accession>
<evidence type="ECO:0000313" key="1">
    <source>
        <dbReference type="EMBL" id="KAK1146324.1"/>
    </source>
</evidence>